<dbReference type="InterPro" id="IPR000863">
    <property type="entry name" value="Sulfotransferase_dom"/>
</dbReference>
<keyword evidence="2" id="KW-1185">Reference proteome</keyword>
<feature type="domain" description="Sulfotransferase" evidence="1">
    <location>
        <begin position="28"/>
        <end position="100"/>
    </location>
</feature>
<dbReference type="InterPro" id="IPR027417">
    <property type="entry name" value="P-loop_NTPase"/>
</dbReference>
<accession>A0ABM1A6N1</accession>
<evidence type="ECO:0000313" key="3">
    <source>
        <dbReference type="RefSeq" id="XP_012941853.1"/>
    </source>
</evidence>
<dbReference type="SUPFAM" id="SSF52540">
    <property type="entry name" value="P-loop containing nucleoside triphosphate hydrolases"/>
    <property type="match status" value="1"/>
</dbReference>
<dbReference type="InterPro" id="IPR052654">
    <property type="entry name" value="CS_Sulfotransferase"/>
</dbReference>
<dbReference type="PANTHER" id="PTHR15723:SF0">
    <property type="entry name" value="CARBOHYDRATE SULFOTRANSFERASE 15"/>
    <property type="match status" value="1"/>
</dbReference>
<gene>
    <name evidence="3" type="primary">LOC101845188</name>
</gene>
<dbReference type="PANTHER" id="PTHR15723">
    <property type="entry name" value="CARBOHYDRATE SULFOTRANSFERASE 15"/>
    <property type="match status" value="1"/>
</dbReference>
<evidence type="ECO:0000259" key="1">
    <source>
        <dbReference type="Pfam" id="PF00685"/>
    </source>
</evidence>
<protein>
    <submittedName>
        <fullName evidence="3">Carbohydrate sulfotransferase 15-like</fullName>
    </submittedName>
</protein>
<sequence length="136" mass="16045">MLSQCNATRPLWHCLLDKELHMRIPVRLIPGMYDIFLGKWLDVFPPGQVLVLRNEDYALDMKKNIKAVFTFLGLDPLPEAELDRISKLPRMFEKTEKDKQLGQMLNKTRRILDKFYAPFNRNLAGRLHNDKFLWSS</sequence>
<dbReference type="Pfam" id="PF00685">
    <property type="entry name" value="Sulfotransfer_1"/>
    <property type="match status" value="1"/>
</dbReference>
<dbReference type="RefSeq" id="XP_012941853.1">
    <property type="nucleotide sequence ID" value="XM_013086399.1"/>
</dbReference>
<reference evidence="3" key="1">
    <citation type="submission" date="2025-08" db="UniProtKB">
        <authorList>
            <consortium name="RefSeq"/>
        </authorList>
    </citation>
    <scope>IDENTIFICATION</scope>
</reference>
<evidence type="ECO:0000313" key="2">
    <source>
        <dbReference type="Proteomes" id="UP000694888"/>
    </source>
</evidence>
<proteinExistence type="predicted"/>
<dbReference type="Gene3D" id="3.40.50.300">
    <property type="entry name" value="P-loop containing nucleotide triphosphate hydrolases"/>
    <property type="match status" value="1"/>
</dbReference>
<dbReference type="GeneID" id="101845188"/>
<name>A0ABM1A6N1_APLCA</name>
<organism evidence="2 3">
    <name type="scientific">Aplysia californica</name>
    <name type="common">California sea hare</name>
    <dbReference type="NCBI Taxonomy" id="6500"/>
    <lineage>
        <taxon>Eukaryota</taxon>
        <taxon>Metazoa</taxon>
        <taxon>Spiralia</taxon>
        <taxon>Lophotrochozoa</taxon>
        <taxon>Mollusca</taxon>
        <taxon>Gastropoda</taxon>
        <taxon>Heterobranchia</taxon>
        <taxon>Euthyneura</taxon>
        <taxon>Tectipleura</taxon>
        <taxon>Aplysiida</taxon>
        <taxon>Aplysioidea</taxon>
        <taxon>Aplysiidae</taxon>
        <taxon>Aplysia</taxon>
    </lineage>
</organism>
<dbReference type="Proteomes" id="UP000694888">
    <property type="component" value="Unplaced"/>
</dbReference>